<evidence type="ECO:0008006" key="3">
    <source>
        <dbReference type="Google" id="ProtNLM"/>
    </source>
</evidence>
<gene>
    <name evidence="1" type="ORF">LX15_002998</name>
</gene>
<evidence type="ECO:0000313" key="2">
    <source>
        <dbReference type="Proteomes" id="UP001205311"/>
    </source>
</evidence>
<comment type="caution">
    <text evidence="1">The sequence shown here is derived from an EMBL/GenBank/DDBJ whole genome shotgun (WGS) entry which is preliminary data.</text>
</comment>
<name>A0ABT1HUZ4_STRSD</name>
<reference evidence="1 2" key="1">
    <citation type="submission" date="2022-06" db="EMBL/GenBank/DDBJ databases">
        <title>Genomic Encyclopedia of Archaeal and Bacterial Type Strains, Phase II (KMG-II): from individual species to whole genera.</title>
        <authorList>
            <person name="Goeker M."/>
        </authorList>
    </citation>
    <scope>NUCLEOTIDE SEQUENCE [LARGE SCALE GENOMIC DNA]</scope>
    <source>
        <strain evidence="1 2">DSM 40477</strain>
    </source>
</reference>
<dbReference type="EMBL" id="JAMTCP010000015">
    <property type="protein sequence ID" value="MCP2259297.1"/>
    <property type="molecule type" value="Genomic_DNA"/>
</dbReference>
<organism evidence="1 2">
    <name type="scientific">Streptoalloteichus tenebrarius (strain ATCC 17920 / DSM 40477 / JCM 4838 / CBS 697.72 / NBRC 16177 / NCIMB 11028 / NRRL B-12390 / A12253. 1 / ISP 5477)</name>
    <name type="common">Streptomyces tenebrarius</name>
    <dbReference type="NCBI Taxonomy" id="1933"/>
    <lineage>
        <taxon>Bacteria</taxon>
        <taxon>Bacillati</taxon>
        <taxon>Actinomycetota</taxon>
        <taxon>Actinomycetes</taxon>
        <taxon>Pseudonocardiales</taxon>
        <taxon>Pseudonocardiaceae</taxon>
        <taxon>Streptoalloteichus</taxon>
    </lineage>
</organism>
<protein>
    <recommendedName>
        <fullName evidence="3">Transposase</fullName>
    </recommendedName>
</protein>
<dbReference type="Proteomes" id="UP001205311">
    <property type="component" value="Unassembled WGS sequence"/>
</dbReference>
<evidence type="ECO:0000313" key="1">
    <source>
        <dbReference type="EMBL" id="MCP2259297.1"/>
    </source>
</evidence>
<accession>A0ABT1HUZ4</accession>
<keyword evidence="2" id="KW-1185">Reference proteome</keyword>
<proteinExistence type="predicted"/>
<sequence length="49" mass="5416">MINRVLVKVKTGMTRRNGIGQPGERCRQPALAVVTHRHTDNAVFEGEGD</sequence>